<reference evidence="8" key="1">
    <citation type="submission" date="2014-11" db="EMBL/GenBank/DDBJ databases">
        <title>Genome sequencing of Roseivirga sp. D-25.</title>
        <authorList>
            <person name="Selvaratnam C."/>
            <person name="Thevarajoo S."/>
            <person name="Goh K.M."/>
            <person name="Eee R."/>
            <person name="Chan K.-G."/>
            <person name="Chong C.S."/>
        </authorList>
    </citation>
    <scope>NUCLEOTIDE SEQUENCE [LARGE SCALE GENOMIC DNA]</scope>
    <source>
        <strain evidence="8">D-25</strain>
    </source>
</reference>
<dbReference type="EMBL" id="JSVA01000009">
    <property type="protein sequence ID" value="KOF02979.1"/>
    <property type="molecule type" value="Genomic_DNA"/>
</dbReference>
<evidence type="ECO:0000256" key="1">
    <source>
        <dbReference type="ARBA" id="ARBA00010641"/>
    </source>
</evidence>
<sequence>MSESSLIVRLKRGDQQALEQIYSEYRQSFITYITNTHNCSEEQAVDIYQYAILSFYENVVDGSFEEMNAAGIKTYLYSIGKNKLLGDLRKKTKITFQGKFNDDDLILDEDEFEIEKIEKYDKISEVIRSMGDPCKRILELFYFNKLSADEIAEIMGYSSGNTVRNLKYKCIQRIKKLIE</sequence>
<keyword evidence="5" id="KW-0804">Transcription</keyword>
<dbReference type="InterPro" id="IPR053812">
    <property type="entry name" value="HTH_Sigma70_ECF-like"/>
</dbReference>
<dbReference type="GO" id="GO:0006352">
    <property type="term" value="P:DNA-templated transcription initiation"/>
    <property type="evidence" value="ECO:0007669"/>
    <property type="project" value="InterPro"/>
</dbReference>
<dbReference type="OrthoDB" id="1099849at2"/>
<evidence type="ECO:0000256" key="5">
    <source>
        <dbReference type="ARBA" id="ARBA00023163"/>
    </source>
</evidence>
<keyword evidence="8" id="KW-1185">Reference proteome</keyword>
<gene>
    <name evidence="7" type="ORF">OB69_09130</name>
</gene>
<dbReference type="InterPro" id="IPR014284">
    <property type="entry name" value="RNA_pol_sigma-70_dom"/>
</dbReference>
<evidence type="ECO:0000256" key="3">
    <source>
        <dbReference type="ARBA" id="ARBA00023082"/>
    </source>
</evidence>
<evidence type="ECO:0000313" key="7">
    <source>
        <dbReference type="EMBL" id="KOF02979.1"/>
    </source>
</evidence>
<evidence type="ECO:0000256" key="4">
    <source>
        <dbReference type="ARBA" id="ARBA00023125"/>
    </source>
</evidence>
<dbReference type="Pfam" id="PF07638">
    <property type="entry name" value="Sigma70_ECF"/>
    <property type="match status" value="1"/>
</dbReference>
<organism evidence="7 8">
    <name type="scientific">Roseivirga seohaensis subsp. aquiponti</name>
    <dbReference type="NCBI Taxonomy" id="1566026"/>
    <lineage>
        <taxon>Bacteria</taxon>
        <taxon>Pseudomonadati</taxon>
        <taxon>Bacteroidota</taxon>
        <taxon>Cytophagia</taxon>
        <taxon>Cytophagales</taxon>
        <taxon>Roseivirgaceae</taxon>
        <taxon>Roseivirga</taxon>
    </lineage>
</organism>
<dbReference type="SUPFAM" id="SSF88946">
    <property type="entry name" value="Sigma2 domain of RNA polymerase sigma factors"/>
    <property type="match status" value="1"/>
</dbReference>
<name>A0A0L8AKR8_9BACT</name>
<keyword evidence="3" id="KW-0731">Sigma factor</keyword>
<comment type="similarity">
    <text evidence="1">Belongs to the sigma-70 factor family. ECF subfamily.</text>
</comment>
<dbReference type="AlphaFoldDB" id="A0A0L8AKR8"/>
<dbReference type="InterPro" id="IPR039425">
    <property type="entry name" value="RNA_pol_sigma-70-like"/>
</dbReference>
<protein>
    <recommendedName>
        <fullName evidence="6">RNA polymerase sigma-70 ECF-like HTH domain-containing protein</fullName>
    </recommendedName>
</protein>
<dbReference type="InterPro" id="IPR036388">
    <property type="entry name" value="WH-like_DNA-bd_sf"/>
</dbReference>
<evidence type="ECO:0000256" key="2">
    <source>
        <dbReference type="ARBA" id="ARBA00023015"/>
    </source>
</evidence>
<dbReference type="Gene3D" id="1.10.1740.10">
    <property type="match status" value="1"/>
</dbReference>
<proteinExistence type="inferred from homology"/>
<dbReference type="PATRIC" id="fig|1566026.4.peg.3663"/>
<accession>A0A0L8AKR8</accession>
<feature type="domain" description="RNA polymerase sigma-70 ECF-like HTH" evidence="6">
    <location>
        <begin position="4"/>
        <end position="168"/>
    </location>
</feature>
<dbReference type="GO" id="GO:0016987">
    <property type="term" value="F:sigma factor activity"/>
    <property type="evidence" value="ECO:0007669"/>
    <property type="project" value="UniProtKB-KW"/>
</dbReference>
<dbReference type="InterPro" id="IPR013325">
    <property type="entry name" value="RNA_pol_sigma_r2"/>
</dbReference>
<evidence type="ECO:0000259" key="6">
    <source>
        <dbReference type="Pfam" id="PF07638"/>
    </source>
</evidence>
<evidence type="ECO:0000313" key="8">
    <source>
        <dbReference type="Proteomes" id="UP000036908"/>
    </source>
</evidence>
<comment type="caution">
    <text evidence="7">The sequence shown here is derived from an EMBL/GenBank/DDBJ whole genome shotgun (WGS) entry which is preliminary data.</text>
</comment>
<dbReference type="InterPro" id="IPR013324">
    <property type="entry name" value="RNA_pol_sigma_r3/r4-like"/>
</dbReference>
<dbReference type="RefSeq" id="WP_053223411.1">
    <property type="nucleotide sequence ID" value="NZ_JSVA01000009.1"/>
</dbReference>
<dbReference type="PANTHER" id="PTHR43133:SF8">
    <property type="entry name" value="RNA POLYMERASE SIGMA FACTOR HI_1459-RELATED"/>
    <property type="match status" value="1"/>
</dbReference>
<dbReference type="Gene3D" id="1.10.10.10">
    <property type="entry name" value="Winged helix-like DNA-binding domain superfamily/Winged helix DNA-binding domain"/>
    <property type="match status" value="1"/>
</dbReference>
<dbReference type="GO" id="GO:0003677">
    <property type="term" value="F:DNA binding"/>
    <property type="evidence" value="ECO:0007669"/>
    <property type="project" value="UniProtKB-KW"/>
</dbReference>
<keyword evidence="4" id="KW-0238">DNA-binding</keyword>
<dbReference type="SUPFAM" id="SSF88659">
    <property type="entry name" value="Sigma3 and sigma4 domains of RNA polymerase sigma factors"/>
    <property type="match status" value="1"/>
</dbReference>
<dbReference type="PANTHER" id="PTHR43133">
    <property type="entry name" value="RNA POLYMERASE ECF-TYPE SIGMA FACTO"/>
    <property type="match status" value="1"/>
</dbReference>
<dbReference type="NCBIfam" id="TIGR02937">
    <property type="entry name" value="sigma70-ECF"/>
    <property type="match status" value="1"/>
</dbReference>
<dbReference type="Proteomes" id="UP000036908">
    <property type="component" value="Unassembled WGS sequence"/>
</dbReference>
<keyword evidence="2" id="KW-0805">Transcription regulation</keyword>